<evidence type="ECO:0000259" key="7">
    <source>
        <dbReference type="Pfam" id="PF18052"/>
    </source>
</evidence>
<evidence type="ECO:0000313" key="10">
    <source>
        <dbReference type="EMBL" id="KYP58229.1"/>
    </source>
</evidence>
<keyword evidence="2" id="KW-0677">Repeat</keyword>
<dbReference type="Pfam" id="PF00931">
    <property type="entry name" value="NB-ARC"/>
    <property type="match status" value="1"/>
</dbReference>
<dbReference type="Pfam" id="PF25019">
    <property type="entry name" value="LRR_R13L1-DRL21"/>
    <property type="match status" value="1"/>
</dbReference>
<feature type="domain" description="NB-ARC" evidence="6">
    <location>
        <begin position="129"/>
        <end position="301"/>
    </location>
</feature>
<dbReference type="PANTHER" id="PTHR36766">
    <property type="entry name" value="PLANT BROAD-SPECTRUM MILDEW RESISTANCE PROTEIN RPW8"/>
    <property type="match status" value="1"/>
</dbReference>
<reference evidence="10 11" key="1">
    <citation type="journal article" date="2012" name="Nat. Biotechnol.">
        <title>Draft genome sequence of pigeonpea (Cajanus cajan), an orphan legume crop of resource-poor farmers.</title>
        <authorList>
            <person name="Varshney R.K."/>
            <person name="Chen W."/>
            <person name="Li Y."/>
            <person name="Bharti A.K."/>
            <person name="Saxena R.K."/>
            <person name="Schlueter J.A."/>
            <person name="Donoghue M.T."/>
            <person name="Azam S."/>
            <person name="Fan G."/>
            <person name="Whaley A.M."/>
            <person name="Farmer A.D."/>
            <person name="Sheridan J."/>
            <person name="Iwata A."/>
            <person name="Tuteja R."/>
            <person name="Penmetsa R.V."/>
            <person name="Wu W."/>
            <person name="Upadhyaya H.D."/>
            <person name="Yang S.P."/>
            <person name="Shah T."/>
            <person name="Saxena K.B."/>
            <person name="Michael T."/>
            <person name="McCombie W.R."/>
            <person name="Yang B."/>
            <person name="Zhang G."/>
            <person name="Yang H."/>
            <person name="Wang J."/>
            <person name="Spillane C."/>
            <person name="Cook D.R."/>
            <person name="May G.D."/>
            <person name="Xu X."/>
            <person name="Jackson S.A."/>
        </authorList>
    </citation>
    <scope>NUCLEOTIDE SEQUENCE [LARGE SCALE GENOMIC DNA]</scope>
    <source>
        <strain evidence="11">cv. Asha</strain>
    </source>
</reference>
<dbReference type="FunFam" id="3.40.50.300:FF:001091">
    <property type="entry name" value="Probable disease resistance protein At1g61300"/>
    <property type="match status" value="1"/>
</dbReference>
<dbReference type="GO" id="GO:0004016">
    <property type="term" value="F:adenylate cyclase activity"/>
    <property type="evidence" value="ECO:0007669"/>
    <property type="project" value="UniProtKB-EC"/>
</dbReference>
<evidence type="ECO:0000256" key="1">
    <source>
        <dbReference type="ARBA" id="ARBA00022614"/>
    </source>
</evidence>
<sequence>MNLLSIDAVVDDAERKQIDNPRVKAWLAAVKDIVFQAEDLLDEIDYELSKCQVEAESQTDANQVRNFNMEIEAKMKQVLQDLEFLANQKGYLGLKEASGVGVGSGSCSNVSLKLPSTSLMVESFIYGRDDDKEIIINWLTSDPDNCKQLPILSIVGMGGEGKTTLAQHAYNDPRIENKFDIKIWVCVSDDFDVFKVTRTIVETITKSKDKSRNLEMLQRRLMEILTRKRFLLVLDDVWNEDRKKWEVVQTPLNYGAHGSRILVTTRSKKVATTMRSNKIHLLTQLKGDHCWKVLAKYAFHDDNPPLLNDEMKEISTKIVEKCKGLPLALKTIGSLLYTKSSILEWKNVLTSEIWDLPKEDSEIIPSLLLSYHHLPSHLKRCFAYCALFPKDYEFDKECLILLWMVENFLQCPQQRKSPEEIGEQYFNDLLSRSFFQKSSTYETWFVMHDLLNDLAKYVCGDTCFRLGVDKVNVIPKMTRYFSFAINHVQYIDGFGSLYDSKRLRTFMPTSWRMNYLYDHWYCKVSIHELFSKFKFLRVFSLSCSDLAEVPDSIGDLKHLCSLDLSGTGIKRLPDSTCSLYNLQILKLSFCKNLEDLPFNLHKLTNLRRLEFRDTNVKTMPMHLGKLKNLQVLTSFYVGPSSEFSIQQLSELKLHGRLLIGELQNIDNPWDALIADLKNKIHLVDLELEWNRNHDDLTKERDILENLQPSKHLKKLSIKNYGDKQFPSWLFDNSLSNVVSLKLDYCIHCPCLPPLGLLSLLKNLTITGLDGIASIDADFYGNNTSSFTSLETLYFSDMKEWEKWDCKVVTGAFPRLQQLFIVKCPKLKGHLPKQLLHLKKLVIRHCKQLVAYVPKALAFCELDIRYCGKLQFDYHPTTLKMLTISGHNTEATTIERIGNILSDTSLEFLSIDSCPNMNIPINRCYDFLINLEISDGCDSLTNFPLDLFPKLCSLDLMCCHLQTISQGRVHNHLKDLKIDECPWFESFPSEGLFAPWLESFHIKGLQNLKSLPEGMHFLLPSLDNLRIEDCPRVESFPDGGLPSNLKKVHLYNCSKLITSLKGVLGSNPSLETLCIGKVDAESFPDDSLLPLSLTSLSIYDCPDLKNLDYKGLCRLSSLMELVLDDCSSLQCLPEEGLPKSISYLSISGNCPFLKKCCQKIEGQDWRKIAHIRNVWIDHKPIR</sequence>
<dbReference type="InterPro" id="IPR042197">
    <property type="entry name" value="Apaf_helical"/>
</dbReference>
<evidence type="ECO:0000313" key="11">
    <source>
        <dbReference type="Proteomes" id="UP000075243"/>
    </source>
</evidence>
<dbReference type="GO" id="GO:0043531">
    <property type="term" value="F:ADP binding"/>
    <property type="evidence" value="ECO:0007669"/>
    <property type="project" value="InterPro"/>
</dbReference>
<dbReference type="Gene3D" id="1.20.5.4130">
    <property type="match status" value="1"/>
</dbReference>
<dbReference type="Pfam" id="PF23559">
    <property type="entry name" value="WHD_DRP"/>
    <property type="match status" value="1"/>
</dbReference>
<dbReference type="InterPro" id="IPR056789">
    <property type="entry name" value="LRR_R13L1-DRL21"/>
</dbReference>
<dbReference type="GO" id="GO:0051707">
    <property type="term" value="P:response to other organism"/>
    <property type="evidence" value="ECO:0007669"/>
    <property type="project" value="UniProtKB-ARBA"/>
</dbReference>
<dbReference type="Pfam" id="PF18052">
    <property type="entry name" value="Rx_N"/>
    <property type="match status" value="1"/>
</dbReference>
<dbReference type="InterPro" id="IPR041118">
    <property type="entry name" value="Rx_N"/>
</dbReference>
<keyword evidence="10" id="KW-0456">Lyase</keyword>
<dbReference type="GO" id="GO:0006952">
    <property type="term" value="P:defense response"/>
    <property type="evidence" value="ECO:0007669"/>
    <property type="project" value="UniProtKB-KW"/>
</dbReference>
<proteinExistence type="predicted"/>
<feature type="domain" description="Disease resistance protein winged helix" evidence="8">
    <location>
        <begin position="387"/>
        <end position="455"/>
    </location>
</feature>
<gene>
    <name evidence="10" type="ORF">KK1_004523</name>
</gene>
<evidence type="ECO:0000256" key="4">
    <source>
        <dbReference type="ARBA" id="ARBA00022821"/>
    </source>
</evidence>
<dbReference type="PRINTS" id="PR00364">
    <property type="entry name" value="DISEASERSIST"/>
</dbReference>
<feature type="domain" description="Disease resistance N-terminal" evidence="7">
    <location>
        <begin position="2"/>
        <end position="58"/>
    </location>
</feature>
<dbReference type="Proteomes" id="UP000075243">
    <property type="component" value="Chromosome 11"/>
</dbReference>
<dbReference type="Gene3D" id="3.80.10.10">
    <property type="entry name" value="Ribonuclease Inhibitor"/>
    <property type="match status" value="3"/>
</dbReference>
<dbReference type="SUPFAM" id="SSF52540">
    <property type="entry name" value="P-loop containing nucleoside triphosphate hydrolases"/>
    <property type="match status" value="1"/>
</dbReference>
<evidence type="ECO:0000256" key="2">
    <source>
        <dbReference type="ARBA" id="ARBA00022737"/>
    </source>
</evidence>
<dbReference type="AlphaFoldDB" id="A0A151STY7"/>
<dbReference type="SUPFAM" id="SSF52058">
    <property type="entry name" value="L domain-like"/>
    <property type="match status" value="2"/>
</dbReference>
<dbReference type="InterPro" id="IPR027417">
    <property type="entry name" value="P-loop_NTPase"/>
</dbReference>
<evidence type="ECO:0000259" key="9">
    <source>
        <dbReference type="Pfam" id="PF25019"/>
    </source>
</evidence>
<keyword evidence="3" id="KW-0547">Nucleotide-binding</keyword>
<dbReference type="EMBL" id="CM003613">
    <property type="protein sequence ID" value="KYP58229.1"/>
    <property type="molecule type" value="Genomic_DNA"/>
</dbReference>
<dbReference type="InterPro" id="IPR032675">
    <property type="entry name" value="LRR_dom_sf"/>
</dbReference>
<name>A0A151STY7_CAJCA</name>
<dbReference type="InterPro" id="IPR002182">
    <property type="entry name" value="NB-ARC"/>
</dbReference>
<dbReference type="Gene3D" id="3.40.50.300">
    <property type="entry name" value="P-loop containing nucleotide triphosphate hydrolases"/>
    <property type="match status" value="1"/>
</dbReference>
<dbReference type="InterPro" id="IPR036388">
    <property type="entry name" value="WH-like_DNA-bd_sf"/>
</dbReference>
<dbReference type="Gramene" id="C.cajan_04416.t">
    <property type="protein sequence ID" value="C.cajan_04416.t.cds1"/>
    <property type="gene ID" value="C.cajan_04416"/>
</dbReference>
<dbReference type="InterPro" id="IPR058922">
    <property type="entry name" value="WHD_DRP"/>
</dbReference>
<dbReference type="Gene3D" id="1.10.10.10">
    <property type="entry name" value="Winged helix-like DNA-binding domain superfamily/Winged helix DNA-binding domain"/>
    <property type="match status" value="1"/>
</dbReference>
<organism evidence="10 11">
    <name type="scientific">Cajanus cajan</name>
    <name type="common">Pigeon pea</name>
    <name type="synonym">Cajanus indicus</name>
    <dbReference type="NCBI Taxonomy" id="3821"/>
    <lineage>
        <taxon>Eukaryota</taxon>
        <taxon>Viridiplantae</taxon>
        <taxon>Streptophyta</taxon>
        <taxon>Embryophyta</taxon>
        <taxon>Tracheophyta</taxon>
        <taxon>Spermatophyta</taxon>
        <taxon>Magnoliopsida</taxon>
        <taxon>eudicotyledons</taxon>
        <taxon>Gunneridae</taxon>
        <taxon>Pentapetalae</taxon>
        <taxon>rosids</taxon>
        <taxon>fabids</taxon>
        <taxon>Fabales</taxon>
        <taxon>Fabaceae</taxon>
        <taxon>Papilionoideae</taxon>
        <taxon>50 kb inversion clade</taxon>
        <taxon>NPAAA clade</taxon>
        <taxon>indigoferoid/millettioid clade</taxon>
        <taxon>Phaseoleae</taxon>
        <taxon>Cajanus</taxon>
    </lineage>
</organism>
<protein>
    <submittedName>
        <fullName evidence="10">Disease resistance RPP13-like protein 1</fullName>
        <ecNumber evidence="10">4.6.1.1</ecNumber>
    </submittedName>
</protein>
<accession>A0A151STY7</accession>
<evidence type="ECO:0000256" key="3">
    <source>
        <dbReference type="ARBA" id="ARBA00022741"/>
    </source>
</evidence>
<dbReference type="FunFam" id="1.10.10.10:FF:000322">
    <property type="entry name" value="Probable disease resistance protein At1g63360"/>
    <property type="match status" value="1"/>
</dbReference>
<keyword evidence="11" id="KW-1185">Reference proteome</keyword>
<dbReference type="EC" id="4.6.1.1" evidence="10"/>
<feature type="domain" description="R13L1/DRL21-like LRR repeat region" evidence="9">
    <location>
        <begin position="645"/>
        <end position="767"/>
    </location>
</feature>
<dbReference type="GO" id="GO:0005524">
    <property type="term" value="F:ATP binding"/>
    <property type="evidence" value="ECO:0007669"/>
    <property type="project" value="UniProtKB-KW"/>
</dbReference>
<keyword evidence="1" id="KW-0433">Leucine-rich repeat</keyword>
<dbReference type="Gene3D" id="1.10.8.430">
    <property type="entry name" value="Helical domain of apoptotic protease-activating factors"/>
    <property type="match status" value="1"/>
</dbReference>
<dbReference type="PANTHER" id="PTHR36766:SF40">
    <property type="entry name" value="DISEASE RESISTANCE PROTEIN RGA3"/>
    <property type="match status" value="1"/>
</dbReference>
<evidence type="ECO:0000259" key="6">
    <source>
        <dbReference type="Pfam" id="PF00931"/>
    </source>
</evidence>
<keyword evidence="5" id="KW-0067">ATP-binding</keyword>
<dbReference type="OMA" id="EWWLPEN"/>
<evidence type="ECO:0000256" key="5">
    <source>
        <dbReference type="ARBA" id="ARBA00022840"/>
    </source>
</evidence>
<evidence type="ECO:0000259" key="8">
    <source>
        <dbReference type="Pfam" id="PF23559"/>
    </source>
</evidence>
<keyword evidence="4" id="KW-0611">Plant defense</keyword>